<proteinExistence type="predicted"/>
<feature type="signal peptide" evidence="1">
    <location>
        <begin position="1"/>
        <end position="21"/>
    </location>
</feature>
<keyword evidence="3" id="KW-1185">Reference proteome</keyword>
<dbReference type="Proteomes" id="UP000323324">
    <property type="component" value="Unassembled WGS sequence"/>
</dbReference>
<dbReference type="EMBL" id="VSKM01000008">
    <property type="protein sequence ID" value="TYB73887.1"/>
    <property type="molecule type" value="Genomic_DNA"/>
</dbReference>
<name>A0A8H2LGL9_9FLAO</name>
<comment type="caution">
    <text evidence="2">The sequence shown here is derived from an EMBL/GenBank/DDBJ whole genome shotgun (WGS) entry which is preliminary data.</text>
</comment>
<protein>
    <recommendedName>
        <fullName evidence="4">DUF4468 domain-containing protein</fullName>
    </recommendedName>
</protein>
<evidence type="ECO:0000313" key="2">
    <source>
        <dbReference type="EMBL" id="TYB73887.1"/>
    </source>
</evidence>
<accession>A0A8H2LGL9</accession>
<evidence type="ECO:0008006" key="4">
    <source>
        <dbReference type="Google" id="ProtNLM"/>
    </source>
</evidence>
<dbReference type="AlphaFoldDB" id="A0A8H2LGL9"/>
<reference evidence="2 3" key="1">
    <citation type="submission" date="2019-08" db="EMBL/GenBank/DDBJ databases">
        <title>Genomes of Antarctic Bizionia species.</title>
        <authorList>
            <person name="Bowman J.P."/>
        </authorList>
    </citation>
    <scope>NUCLEOTIDE SEQUENCE [LARGE SCALE GENOMIC DNA]</scope>
    <source>
        <strain evidence="2 3">HFD</strain>
    </source>
</reference>
<dbReference type="RefSeq" id="WP_148370008.1">
    <property type="nucleotide sequence ID" value="NZ_VSKM01000008.1"/>
</dbReference>
<gene>
    <name evidence="2" type="ORF">ES676_09085</name>
</gene>
<feature type="chain" id="PRO_5034654209" description="DUF4468 domain-containing protein" evidence="1">
    <location>
        <begin position="22"/>
        <end position="277"/>
    </location>
</feature>
<evidence type="ECO:0000313" key="3">
    <source>
        <dbReference type="Proteomes" id="UP000323324"/>
    </source>
</evidence>
<organism evidence="2 3">
    <name type="scientific">Bizionia saleffrena</name>
    <dbReference type="NCBI Taxonomy" id="291189"/>
    <lineage>
        <taxon>Bacteria</taxon>
        <taxon>Pseudomonadati</taxon>
        <taxon>Bacteroidota</taxon>
        <taxon>Flavobacteriia</taxon>
        <taxon>Flavobacteriales</taxon>
        <taxon>Flavobacteriaceae</taxon>
        <taxon>Bizionia</taxon>
    </lineage>
</organism>
<evidence type="ECO:0000256" key="1">
    <source>
        <dbReference type="SAM" id="SignalP"/>
    </source>
</evidence>
<keyword evidence="1" id="KW-0732">Signal</keyword>
<sequence>MKKIVIFAVLFLAMYSGYAQNNINNYKYVIVPNSYKFLNSANEYRLNELTKFLFEKYNFVTFMENDAFPDEVISNGCLALRANVLDDSGFFKTILKIELKNCKGDIVYTTLEGISREKDRAVAYNLALRGASKSLDGLNYSYAPDANQIIIPSETTRAQEQINSLKKEIETLREEKITGVETTETPQTNRNVLKKSVPLQTVIKATDSASLYAQEIPNGYRVVDETSMVVFTLWQSNLKDVFIVKDNNAIVYKEAGLWIYSSVVKGKTVSKIMSLHF</sequence>